<sequence>MNTVLRSAHIVATACILASGLTVDATAQEASLSDLLACDKIKNEADRLKCFNAVVEALKANPERQSTDSPAASSQPRTSSGEAVAVPPPSVDDSFGKPPKVEKEAPQELIAEVTRFWRAANNRYVFQLANGQIWTETSRSFLRLPSDIKQVRIKKGAVGGYRIFIKGASKPGRVKRLH</sequence>
<dbReference type="Proteomes" id="UP000271227">
    <property type="component" value="Unassembled WGS sequence"/>
</dbReference>
<feature type="compositionally biased region" description="Polar residues" evidence="1">
    <location>
        <begin position="67"/>
        <end position="81"/>
    </location>
</feature>
<proteinExistence type="predicted"/>
<evidence type="ECO:0000313" key="2">
    <source>
        <dbReference type="EMBL" id="RMB01550.1"/>
    </source>
</evidence>
<dbReference type="InParanoid" id="A0A3M0BZN2"/>
<feature type="region of interest" description="Disordered" evidence="1">
    <location>
        <begin position="61"/>
        <end position="104"/>
    </location>
</feature>
<dbReference type="EMBL" id="REFR01000016">
    <property type="protein sequence ID" value="RMB01550.1"/>
    <property type="molecule type" value="Genomic_DNA"/>
</dbReference>
<keyword evidence="3" id="KW-1185">Reference proteome</keyword>
<comment type="caution">
    <text evidence="2">The sequence shown here is derived from an EMBL/GenBank/DDBJ whole genome shotgun (WGS) entry which is preliminary data.</text>
</comment>
<name>A0A3M0BZN2_9PROT</name>
<protein>
    <submittedName>
        <fullName evidence="2">Uncharacterized protein</fullName>
    </submittedName>
</protein>
<dbReference type="AlphaFoldDB" id="A0A3M0BZN2"/>
<reference evidence="2 3" key="1">
    <citation type="submission" date="2018-10" db="EMBL/GenBank/DDBJ databases">
        <title>Genomic Encyclopedia of Archaeal and Bacterial Type Strains, Phase II (KMG-II): from individual species to whole genera.</title>
        <authorList>
            <person name="Goeker M."/>
        </authorList>
    </citation>
    <scope>NUCLEOTIDE SEQUENCE [LARGE SCALE GENOMIC DNA]</scope>
    <source>
        <strain evidence="2 3">DSM 25217</strain>
    </source>
</reference>
<dbReference type="RefSeq" id="WP_121940363.1">
    <property type="nucleotide sequence ID" value="NZ_REFR01000016.1"/>
</dbReference>
<dbReference type="OrthoDB" id="7596780at2"/>
<organism evidence="2 3">
    <name type="scientific">Eilatimonas milleporae</name>
    <dbReference type="NCBI Taxonomy" id="911205"/>
    <lineage>
        <taxon>Bacteria</taxon>
        <taxon>Pseudomonadati</taxon>
        <taxon>Pseudomonadota</taxon>
        <taxon>Alphaproteobacteria</taxon>
        <taxon>Kordiimonadales</taxon>
        <taxon>Kordiimonadaceae</taxon>
        <taxon>Eilatimonas</taxon>
    </lineage>
</organism>
<evidence type="ECO:0000313" key="3">
    <source>
        <dbReference type="Proteomes" id="UP000271227"/>
    </source>
</evidence>
<gene>
    <name evidence="2" type="ORF">BXY39_3739</name>
</gene>
<accession>A0A3M0BZN2</accession>
<evidence type="ECO:0000256" key="1">
    <source>
        <dbReference type="SAM" id="MobiDB-lite"/>
    </source>
</evidence>